<evidence type="ECO:0000313" key="2">
    <source>
        <dbReference type="EMBL" id="KAJ1179534.1"/>
    </source>
</evidence>
<feature type="region of interest" description="Disordered" evidence="1">
    <location>
        <begin position="35"/>
        <end position="182"/>
    </location>
</feature>
<comment type="caution">
    <text evidence="2">The sequence shown here is derived from an EMBL/GenBank/DDBJ whole genome shotgun (WGS) entry which is preliminary data.</text>
</comment>
<gene>
    <name evidence="2" type="ORF">NDU88_004768</name>
</gene>
<evidence type="ECO:0000313" key="3">
    <source>
        <dbReference type="Proteomes" id="UP001066276"/>
    </source>
</evidence>
<protein>
    <submittedName>
        <fullName evidence="2">Uncharacterized protein</fullName>
    </submittedName>
</protein>
<name>A0AAV7TTN0_PLEWA</name>
<dbReference type="EMBL" id="JANPWB010000006">
    <property type="protein sequence ID" value="KAJ1179534.1"/>
    <property type="molecule type" value="Genomic_DNA"/>
</dbReference>
<reference evidence="2" key="1">
    <citation type="journal article" date="2022" name="bioRxiv">
        <title>Sequencing and chromosome-scale assembly of the giantPleurodeles waltlgenome.</title>
        <authorList>
            <person name="Brown T."/>
            <person name="Elewa A."/>
            <person name="Iarovenko S."/>
            <person name="Subramanian E."/>
            <person name="Araus A.J."/>
            <person name="Petzold A."/>
            <person name="Susuki M."/>
            <person name="Suzuki K.-i.T."/>
            <person name="Hayashi T."/>
            <person name="Toyoda A."/>
            <person name="Oliveira C."/>
            <person name="Osipova E."/>
            <person name="Leigh N.D."/>
            <person name="Simon A."/>
            <person name="Yun M.H."/>
        </authorList>
    </citation>
    <scope>NUCLEOTIDE SEQUENCE</scope>
    <source>
        <strain evidence="2">20211129_DDA</strain>
        <tissue evidence="2">Liver</tissue>
    </source>
</reference>
<organism evidence="2 3">
    <name type="scientific">Pleurodeles waltl</name>
    <name type="common">Iberian ribbed newt</name>
    <dbReference type="NCBI Taxonomy" id="8319"/>
    <lineage>
        <taxon>Eukaryota</taxon>
        <taxon>Metazoa</taxon>
        <taxon>Chordata</taxon>
        <taxon>Craniata</taxon>
        <taxon>Vertebrata</taxon>
        <taxon>Euteleostomi</taxon>
        <taxon>Amphibia</taxon>
        <taxon>Batrachia</taxon>
        <taxon>Caudata</taxon>
        <taxon>Salamandroidea</taxon>
        <taxon>Salamandridae</taxon>
        <taxon>Pleurodelinae</taxon>
        <taxon>Pleurodeles</taxon>
    </lineage>
</organism>
<accession>A0AAV7TTN0</accession>
<evidence type="ECO:0000256" key="1">
    <source>
        <dbReference type="SAM" id="MobiDB-lite"/>
    </source>
</evidence>
<dbReference type="Proteomes" id="UP001066276">
    <property type="component" value="Chromosome 3_2"/>
</dbReference>
<keyword evidence="3" id="KW-1185">Reference proteome</keyword>
<proteinExistence type="predicted"/>
<sequence length="182" mass="19187">MPTSNSFTPTPGDNWVHSNSYQKRSSARHFPRCWEMTYPAGPHSSSTPTAAQDDESSAPLGSQRPFQPRGAHHGPPSPQRDQPGPERAQVQLSGLRRARHGLITSRPQAAWSCPRRGTGSTGCPPTLSNGPRPGIPAPSPGLKGGHTGLIPVPDRSPGGAHRRPACFAHLSSSGLSLPPPGQ</sequence>
<feature type="region of interest" description="Disordered" evidence="1">
    <location>
        <begin position="1"/>
        <end position="22"/>
    </location>
</feature>
<dbReference type="AlphaFoldDB" id="A0AAV7TTN0"/>